<dbReference type="GeneID" id="106169366"/>
<dbReference type="OrthoDB" id="5590282at2759"/>
<organism evidence="8 9">
    <name type="scientific">Lingula anatina</name>
    <name type="common">Brachiopod</name>
    <name type="synonym">Lingula unguis</name>
    <dbReference type="NCBI Taxonomy" id="7574"/>
    <lineage>
        <taxon>Eukaryota</taxon>
        <taxon>Metazoa</taxon>
        <taxon>Spiralia</taxon>
        <taxon>Lophotrochozoa</taxon>
        <taxon>Brachiopoda</taxon>
        <taxon>Linguliformea</taxon>
        <taxon>Lingulata</taxon>
        <taxon>Lingulida</taxon>
        <taxon>Linguloidea</taxon>
        <taxon>Lingulidae</taxon>
        <taxon>Lingula</taxon>
    </lineage>
</organism>
<dbReference type="InterPro" id="IPR046965">
    <property type="entry name" value="Cyclin_A/B-like"/>
</dbReference>
<dbReference type="InterPro" id="IPR006671">
    <property type="entry name" value="Cyclin_N"/>
</dbReference>
<keyword evidence="4" id="KW-0131">Cell cycle</keyword>
<dbReference type="Pfam" id="PF00134">
    <property type="entry name" value="Cyclin_N"/>
    <property type="match status" value="1"/>
</dbReference>
<accession>A0A2R2MQA0</accession>
<reference evidence="9" key="1">
    <citation type="submission" date="2025-08" db="UniProtKB">
        <authorList>
            <consortium name="RefSeq"/>
        </authorList>
    </citation>
    <scope>IDENTIFICATION</scope>
    <source>
        <tissue evidence="9">Gonads</tissue>
    </source>
</reference>
<evidence type="ECO:0000256" key="4">
    <source>
        <dbReference type="ARBA" id="ARBA00023306"/>
    </source>
</evidence>
<dbReference type="GO" id="GO:0016538">
    <property type="term" value="F:cyclin-dependent protein serine/threonine kinase regulator activity"/>
    <property type="evidence" value="ECO:0007669"/>
    <property type="project" value="InterPro"/>
</dbReference>
<dbReference type="InParanoid" id="A0A2R2MQA0"/>
<evidence type="ECO:0000313" key="9">
    <source>
        <dbReference type="RefSeq" id="XP_023932424.1"/>
    </source>
</evidence>
<dbReference type="GO" id="GO:0051301">
    <property type="term" value="P:cell division"/>
    <property type="evidence" value="ECO:0007669"/>
    <property type="project" value="UniProtKB-KW"/>
</dbReference>
<protein>
    <submittedName>
        <fullName evidence="9">Cyclin-O-like isoform X1</fullName>
    </submittedName>
</protein>
<feature type="domain" description="Cyclin-like" evidence="6">
    <location>
        <begin position="192"/>
        <end position="270"/>
    </location>
</feature>
<dbReference type="KEGG" id="lak:106169366"/>
<dbReference type="InterPro" id="IPR013763">
    <property type="entry name" value="Cyclin-like_dom"/>
</dbReference>
<evidence type="ECO:0000259" key="6">
    <source>
        <dbReference type="SMART" id="SM00385"/>
    </source>
</evidence>
<dbReference type="SMART" id="SM00385">
    <property type="entry name" value="CYCLIN"/>
    <property type="match status" value="2"/>
</dbReference>
<feature type="domain" description="Cyclin-like" evidence="6">
    <location>
        <begin position="81"/>
        <end position="166"/>
    </location>
</feature>
<dbReference type="FunFam" id="1.10.472.10:FF:000001">
    <property type="entry name" value="G2/mitotic-specific cyclin"/>
    <property type="match status" value="1"/>
</dbReference>
<feature type="domain" description="Cyclin C-terminal" evidence="7">
    <location>
        <begin position="175"/>
        <end position="301"/>
    </location>
</feature>
<dbReference type="STRING" id="7574.A0A2R2MQA0"/>
<dbReference type="PIRSF" id="PIRSF001771">
    <property type="entry name" value="Cyclin_A_B_D_E"/>
    <property type="match status" value="1"/>
</dbReference>
<keyword evidence="3 5" id="KW-0195">Cyclin</keyword>
<dbReference type="Gene3D" id="1.10.472.10">
    <property type="entry name" value="Cyclin-like"/>
    <property type="match status" value="2"/>
</dbReference>
<dbReference type="InterPro" id="IPR036915">
    <property type="entry name" value="Cyclin-like_sf"/>
</dbReference>
<keyword evidence="8" id="KW-1185">Reference proteome</keyword>
<dbReference type="InterPro" id="IPR039361">
    <property type="entry name" value="Cyclin"/>
</dbReference>
<dbReference type="GO" id="GO:0044772">
    <property type="term" value="P:mitotic cell cycle phase transition"/>
    <property type="evidence" value="ECO:0007669"/>
    <property type="project" value="InterPro"/>
</dbReference>
<dbReference type="SMART" id="SM01332">
    <property type="entry name" value="Cyclin_C"/>
    <property type="match status" value="1"/>
</dbReference>
<evidence type="ECO:0000256" key="5">
    <source>
        <dbReference type="RuleBase" id="RU000383"/>
    </source>
</evidence>
<name>A0A2R2MQA0_LINAN</name>
<dbReference type="InterPro" id="IPR004367">
    <property type="entry name" value="Cyclin_C-dom"/>
</dbReference>
<dbReference type="CDD" id="cd20722">
    <property type="entry name" value="CYCLIN_CCNO_rpt2"/>
    <property type="match status" value="1"/>
</dbReference>
<dbReference type="SUPFAM" id="SSF47954">
    <property type="entry name" value="Cyclin-like"/>
    <property type="match status" value="2"/>
</dbReference>
<proteinExistence type="inferred from homology"/>
<dbReference type="PANTHER" id="PTHR10177">
    <property type="entry name" value="CYCLINS"/>
    <property type="match status" value="1"/>
</dbReference>
<dbReference type="CDD" id="cd20536">
    <property type="entry name" value="CYCLIN_CCNO_rpt1"/>
    <property type="match status" value="1"/>
</dbReference>
<dbReference type="RefSeq" id="XP_023932424.1">
    <property type="nucleotide sequence ID" value="XM_024076656.1"/>
</dbReference>
<dbReference type="Proteomes" id="UP000085678">
    <property type="component" value="Unplaced"/>
</dbReference>
<keyword evidence="2" id="KW-0498">Mitosis</keyword>
<evidence type="ECO:0000313" key="8">
    <source>
        <dbReference type="Proteomes" id="UP000085678"/>
    </source>
</evidence>
<evidence type="ECO:0000256" key="1">
    <source>
        <dbReference type="ARBA" id="ARBA00022618"/>
    </source>
</evidence>
<comment type="similarity">
    <text evidence="5">Belongs to the cyclin family.</text>
</comment>
<dbReference type="AlphaFoldDB" id="A0A2R2MQA0"/>
<dbReference type="Pfam" id="PF02984">
    <property type="entry name" value="Cyclin_C"/>
    <property type="match status" value="1"/>
</dbReference>
<keyword evidence="1" id="KW-0132">Cell division</keyword>
<gene>
    <name evidence="9" type="primary">LOC106169366</name>
</gene>
<evidence type="ECO:0000259" key="7">
    <source>
        <dbReference type="SMART" id="SM01332"/>
    </source>
</evidence>
<evidence type="ECO:0000256" key="3">
    <source>
        <dbReference type="ARBA" id="ARBA00023127"/>
    </source>
</evidence>
<evidence type="ECO:0000256" key="2">
    <source>
        <dbReference type="ARBA" id="ARBA00022776"/>
    </source>
</evidence>
<sequence length="304" mass="35010">MTKPPTLFTASDCLSFDAHLAPIQRDIYADYLDLDADHAGFVHYNLDTYIHRRATEMIYHPKNCLDNQSQVTVGMRAILIQWLTKVVHQHFRFHQDTLYLTVNILDRFLASTPVKIECFQLLGVTALLVAGKHEEIYPPEVEELIRLCCGAYDRAQIIRLERLVLERLGYTFMVPTTHYFLEQYSSSRLLTRRLAGCTKDDIRKTRAIGRYLAEQSLQDYDICQFLPSLVAICALEMADDLLQHVTRVKTAWIAGFNRDEIEKCLQHIRVMFSSLGDDPSDLMSICNAYGYQYKMKSLSPTSVL</sequence>